<dbReference type="Gene3D" id="3.40.220.10">
    <property type="entry name" value="Leucine Aminopeptidase, subunit E, domain 1"/>
    <property type="match status" value="1"/>
</dbReference>
<evidence type="ECO:0000256" key="2">
    <source>
        <dbReference type="ARBA" id="ARBA00000967"/>
    </source>
</evidence>
<evidence type="ECO:0000256" key="7">
    <source>
        <dbReference type="ARBA" id="ARBA00022801"/>
    </source>
</evidence>
<evidence type="ECO:0000256" key="1">
    <source>
        <dbReference type="ARBA" id="ARBA00000135"/>
    </source>
</evidence>
<dbReference type="InterPro" id="IPR008283">
    <property type="entry name" value="Peptidase_M17_N"/>
</dbReference>
<dbReference type="Pfam" id="PF00883">
    <property type="entry name" value="Peptidase_M17"/>
    <property type="match status" value="1"/>
</dbReference>
<dbReference type="PROSITE" id="PS00631">
    <property type="entry name" value="CYTOSOL_AP"/>
    <property type="match status" value="1"/>
</dbReference>
<accession>A0A1H9U5N6</accession>
<comment type="cofactor">
    <cofactor evidence="9">
        <name>Mn(2+)</name>
        <dbReference type="ChEBI" id="CHEBI:29035"/>
    </cofactor>
    <text evidence="9">Binds 2 manganese ions per subunit.</text>
</comment>
<keyword evidence="5 9" id="KW-0645">Protease</keyword>
<evidence type="ECO:0000256" key="3">
    <source>
        <dbReference type="ARBA" id="ARBA00009528"/>
    </source>
</evidence>
<dbReference type="NCBIfam" id="NF002077">
    <property type="entry name" value="PRK00913.2-4"/>
    <property type="match status" value="1"/>
</dbReference>
<evidence type="ECO:0000256" key="6">
    <source>
        <dbReference type="ARBA" id="ARBA00022723"/>
    </source>
</evidence>
<evidence type="ECO:0000256" key="9">
    <source>
        <dbReference type="HAMAP-Rule" id="MF_00181"/>
    </source>
</evidence>
<dbReference type="PANTHER" id="PTHR11963">
    <property type="entry name" value="LEUCINE AMINOPEPTIDASE-RELATED"/>
    <property type="match status" value="1"/>
</dbReference>
<dbReference type="EC" id="3.4.11.1" evidence="9"/>
<feature type="binding site" evidence="9">
    <location>
        <position position="356"/>
    </location>
    <ligand>
        <name>Mn(2+)</name>
        <dbReference type="ChEBI" id="CHEBI:29035"/>
        <label>1</label>
    </ligand>
</feature>
<dbReference type="SUPFAM" id="SSF53187">
    <property type="entry name" value="Zn-dependent exopeptidases"/>
    <property type="match status" value="1"/>
</dbReference>
<comment type="subcellular location">
    <subcellularLocation>
        <location evidence="9">Cytoplasm</location>
    </subcellularLocation>
</comment>
<keyword evidence="7 9" id="KW-0378">Hydrolase</keyword>
<dbReference type="Pfam" id="PF02789">
    <property type="entry name" value="Peptidase_M17_N"/>
    <property type="match status" value="1"/>
</dbReference>
<evidence type="ECO:0000256" key="8">
    <source>
        <dbReference type="ARBA" id="ARBA00023211"/>
    </source>
</evidence>
<dbReference type="PANTHER" id="PTHR11963:SF23">
    <property type="entry name" value="CYTOSOL AMINOPEPTIDASE"/>
    <property type="match status" value="1"/>
</dbReference>
<keyword evidence="12" id="KW-1185">Reference proteome</keyword>
<feature type="binding site" evidence="9">
    <location>
        <position position="358"/>
    </location>
    <ligand>
        <name>Mn(2+)</name>
        <dbReference type="ChEBI" id="CHEBI:29035"/>
        <label>1</label>
    </ligand>
</feature>
<comment type="catalytic activity">
    <reaction evidence="1 9">
        <text>Release of an N-terminal amino acid, Xaa-|-Yaa-, in which Xaa is preferably Leu, but may be other amino acids including Pro although not Arg or Lys, and Yaa may be Pro. Amino acid amides and methyl esters are also readily hydrolyzed, but rates on arylamides are exceedingly low.</text>
        <dbReference type="EC" id="3.4.11.1"/>
    </reaction>
</comment>
<feature type="binding site" evidence="9">
    <location>
        <position position="279"/>
    </location>
    <ligand>
        <name>Mn(2+)</name>
        <dbReference type="ChEBI" id="CHEBI:29035"/>
        <label>2</label>
    </ligand>
</feature>
<feature type="active site" evidence="9">
    <location>
        <position position="360"/>
    </location>
</feature>
<dbReference type="GO" id="GO:0006508">
    <property type="term" value="P:proteolysis"/>
    <property type="evidence" value="ECO:0007669"/>
    <property type="project" value="UniProtKB-KW"/>
</dbReference>
<dbReference type="RefSeq" id="WP_092827564.1">
    <property type="nucleotide sequence ID" value="NZ_FOGS01000006.1"/>
</dbReference>
<dbReference type="GO" id="GO:0005737">
    <property type="term" value="C:cytoplasm"/>
    <property type="evidence" value="ECO:0007669"/>
    <property type="project" value="UniProtKB-SubCell"/>
</dbReference>
<evidence type="ECO:0000256" key="4">
    <source>
        <dbReference type="ARBA" id="ARBA00022438"/>
    </source>
</evidence>
<dbReference type="InterPro" id="IPR043472">
    <property type="entry name" value="Macro_dom-like"/>
</dbReference>
<feature type="binding site" evidence="9">
    <location>
        <position position="358"/>
    </location>
    <ligand>
        <name>Mn(2+)</name>
        <dbReference type="ChEBI" id="CHEBI:29035"/>
        <label>2</label>
    </ligand>
</feature>
<reference evidence="12" key="1">
    <citation type="submission" date="2016-10" db="EMBL/GenBank/DDBJ databases">
        <authorList>
            <person name="Varghese N."/>
            <person name="Submissions S."/>
        </authorList>
    </citation>
    <scope>NUCLEOTIDE SEQUENCE [LARGE SCALE GENOMIC DNA]</scope>
    <source>
        <strain evidence="12">CGMCC 1.6495</strain>
    </source>
</reference>
<name>A0A1H9U5N6_9GAMM</name>
<comment type="function">
    <text evidence="9">Presumably involved in the processing and regular turnover of intracellular proteins. Catalyzes the removal of unsubstituted N-terminal amino acids from various peptides.</text>
</comment>
<dbReference type="NCBIfam" id="NF002074">
    <property type="entry name" value="PRK00913.1-4"/>
    <property type="match status" value="1"/>
</dbReference>
<dbReference type="STRING" id="416874.SAMN04487958_10676"/>
<dbReference type="InterPro" id="IPR023042">
    <property type="entry name" value="Peptidase_M17_leu_NH2_pept"/>
</dbReference>
<dbReference type="GO" id="GO:0070006">
    <property type="term" value="F:metalloaminopeptidase activity"/>
    <property type="evidence" value="ECO:0007669"/>
    <property type="project" value="InterPro"/>
</dbReference>
<feature type="active site" evidence="9">
    <location>
        <position position="286"/>
    </location>
</feature>
<dbReference type="SUPFAM" id="SSF52949">
    <property type="entry name" value="Macro domain-like"/>
    <property type="match status" value="1"/>
</dbReference>
<evidence type="ECO:0000259" key="10">
    <source>
        <dbReference type="PROSITE" id="PS00631"/>
    </source>
</evidence>
<proteinExistence type="inferred from homology"/>
<feature type="binding site" evidence="9">
    <location>
        <position position="279"/>
    </location>
    <ligand>
        <name>Mn(2+)</name>
        <dbReference type="ChEBI" id="CHEBI:29035"/>
        <label>1</label>
    </ligand>
</feature>
<dbReference type="EMBL" id="FOGS01000006">
    <property type="protein sequence ID" value="SES04551.1"/>
    <property type="molecule type" value="Genomic_DNA"/>
</dbReference>
<protein>
    <recommendedName>
        <fullName evidence="9">Probable cytosol aminopeptidase</fullName>
        <ecNumber evidence="9">3.4.11.1</ecNumber>
    </recommendedName>
    <alternativeName>
        <fullName evidence="9">Leucine aminopeptidase</fullName>
        <shortName evidence="9">LAP</shortName>
        <ecNumber evidence="9">3.4.11.10</ecNumber>
    </alternativeName>
    <alternativeName>
        <fullName evidence="9">Leucyl aminopeptidase</fullName>
    </alternativeName>
</protein>
<dbReference type="HAMAP" id="MF_00181">
    <property type="entry name" value="Cytosol_peptidase_M17"/>
    <property type="match status" value="1"/>
</dbReference>
<feature type="domain" description="Cytosol aminopeptidase" evidence="10">
    <location>
        <begin position="354"/>
        <end position="361"/>
    </location>
</feature>
<evidence type="ECO:0000256" key="5">
    <source>
        <dbReference type="ARBA" id="ARBA00022670"/>
    </source>
</evidence>
<dbReference type="FunFam" id="3.40.630.10:FF:000004">
    <property type="entry name" value="Probable cytosol aminopeptidase"/>
    <property type="match status" value="1"/>
</dbReference>
<keyword evidence="4 9" id="KW-0031">Aminopeptidase</keyword>
<gene>
    <name evidence="9" type="primary">pepA</name>
    <name evidence="11" type="ORF">SAMN04487958_10676</name>
</gene>
<keyword evidence="9" id="KW-0963">Cytoplasm</keyword>
<organism evidence="11 12">
    <name type="scientific">Vreelandella subterranea</name>
    <dbReference type="NCBI Taxonomy" id="416874"/>
    <lineage>
        <taxon>Bacteria</taxon>
        <taxon>Pseudomonadati</taxon>
        <taxon>Pseudomonadota</taxon>
        <taxon>Gammaproteobacteria</taxon>
        <taxon>Oceanospirillales</taxon>
        <taxon>Halomonadaceae</taxon>
        <taxon>Vreelandella</taxon>
    </lineage>
</organism>
<dbReference type="InterPro" id="IPR000819">
    <property type="entry name" value="Peptidase_M17_C"/>
</dbReference>
<dbReference type="PRINTS" id="PR00481">
    <property type="entry name" value="LAMNOPPTDASE"/>
</dbReference>
<comment type="similarity">
    <text evidence="3 9">Belongs to the peptidase M17 family.</text>
</comment>
<sequence length="511" mass="54351">MEFSVQTANPAKIETACLVVPIYKVPDHKSRDLLPAVAKLDDASEQLIGQLVANGDVDASLANIQLLPYAPGLGAERLLLVGLGEREKCHETAYLKALDAAMTALLKLPIDNASVMLTEVPLADRDTGWKARKVLESIERASYRFDQFKRNPSPAPSLTQLNLMISNAADAEAARQGAHQGSAIGQGINYTRTLGNLPGNVCTPSYLADQAEQLGRDSQGALDVDILDEEALAELGAGALLSVGRGSREPSRLIVMRYNGAENADEAPHVLIGKGITFDTGGISLKAGEGMDEMKFDMGGAASVFGTVKALLTIKPKLNLIFIVAAAENMPDGAATKPGDIITTLKGLTVEVLNTDAEGRLVLCDALTYAERFKPASVVDIATLTGAAIIALGHHATGLLSNDDDLALDLLDAGEAAWDRAWHLPLWDEYQEQLDSNFADLANIGGRPAGTITAACFLSRFAEHFPWAHLDIAGTAWHSGKQKGATGRPVGLLTQYLLDRENDAQVENGDD</sequence>
<dbReference type="Proteomes" id="UP000198505">
    <property type="component" value="Unassembled WGS sequence"/>
</dbReference>
<keyword evidence="6 9" id="KW-0479">Metal-binding</keyword>
<keyword evidence="8 9" id="KW-0464">Manganese</keyword>
<dbReference type="InterPro" id="IPR011356">
    <property type="entry name" value="Leucine_aapep/pepB"/>
</dbReference>
<feature type="binding site" evidence="9">
    <location>
        <position position="274"/>
    </location>
    <ligand>
        <name>Mn(2+)</name>
        <dbReference type="ChEBI" id="CHEBI:29035"/>
        <label>2</label>
    </ligand>
</feature>
<dbReference type="EC" id="3.4.11.10" evidence="9"/>
<dbReference type="Gene3D" id="3.40.630.10">
    <property type="entry name" value="Zn peptidases"/>
    <property type="match status" value="1"/>
</dbReference>
<evidence type="ECO:0000313" key="12">
    <source>
        <dbReference type="Proteomes" id="UP000198505"/>
    </source>
</evidence>
<evidence type="ECO:0000313" key="11">
    <source>
        <dbReference type="EMBL" id="SES04551.1"/>
    </source>
</evidence>
<comment type="catalytic activity">
    <reaction evidence="2 9">
        <text>Release of an N-terminal amino acid, preferentially leucine, but not glutamic or aspartic acids.</text>
        <dbReference type="EC" id="3.4.11.10"/>
    </reaction>
</comment>
<dbReference type="CDD" id="cd00433">
    <property type="entry name" value="Peptidase_M17"/>
    <property type="match status" value="1"/>
</dbReference>
<dbReference type="GO" id="GO:0030145">
    <property type="term" value="F:manganese ion binding"/>
    <property type="evidence" value="ECO:0007669"/>
    <property type="project" value="UniProtKB-UniRule"/>
</dbReference>
<dbReference type="AlphaFoldDB" id="A0A1H9U5N6"/>
<feature type="binding site" evidence="9">
    <location>
        <position position="297"/>
    </location>
    <ligand>
        <name>Mn(2+)</name>
        <dbReference type="ChEBI" id="CHEBI:29035"/>
        <label>2</label>
    </ligand>
</feature>